<feature type="non-terminal residue" evidence="3">
    <location>
        <position position="664"/>
    </location>
</feature>
<proteinExistence type="predicted"/>
<evidence type="ECO:0008006" key="4">
    <source>
        <dbReference type="Google" id="ProtNLM"/>
    </source>
</evidence>
<dbReference type="Gene3D" id="1.50.10.10">
    <property type="match status" value="1"/>
</dbReference>
<reference evidence="3" key="1">
    <citation type="submission" date="2018-05" db="EMBL/GenBank/DDBJ databases">
        <authorList>
            <person name="Lanie J.A."/>
            <person name="Ng W.-L."/>
            <person name="Kazmierczak K.M."/>
            <person name="Andrzejewski T.M."/>
            <person name="Davidsen T.M."/>
            <person name="Wayne K.J."/>
            <person name="Tettelin H."/>
            <person name="Glass J.I."/>
            <person name="Rusch D."/>
            <person name="Podicherti R."/>
            <person name="Tsui H.-C.T."/>
            <person name="Winkler M.E."/>
        </authorList>
    </citation>
    <scope>NUCLEOTIDE SEQUENCE</scope>
</reference>
<dbReference type="InterPro" id="IPR012341">
    <property type="entry name" value="6hp_glycosidase-like_sf"/>
</dbReference>
<dbReference type="InterPro" id="IPR008928">
    <property type="entry name" value="6-hairpin_glycosidase_sf"/>
</dbReference>
<dbReference type="SUPFAM" id="SSF48208">
    <property type="entry name" value="Six-hairpin glycosidases"/>
    <property type="match status" value="1"/>
</dbReference>
<evidence type="ECO:0000259" key="1">
    <source>
        <dbReference type="Pfam" id="PF04685"/>
    </source>
</evidence>
<organism evidence="3">
    <name type="scientific">marine metagenome</name>
    <dbReference type="NCBI Taxonomy" id="408172"/>
    <lineage>
        <taxon>unclassified sequences</taxon>
        <taxon>metagenomes</taxon>
        <taxon>ecological metagenomes</taxon>
    </lineage>
</organism>
<gene>
    <name evidence="3" type="ORF">METZ01_LOCUS99405</name>
</gene>
<dbReference type="InterPro" id="IPR006775">
    <property type="entry name" value="GH116_catalytic"/>
</dbReference>
<dbReference type="PANTHER" id="PTHR12654">
    <property type="entry name" value="BILE ACID BETA-GLUCOSIDASE-RELATED"/>
    <property type="match status" value="1"/>
</dbReference>
<dbReference type="GO" id="GO:0008422">
    <property type="term" value="F:beta-glucosidase activity"/>
    <property type="evidence" value="ECO:0007669"/>
    <property type="project" value="TreeGrafter"/>
</dbReference>
<name>A0A381W2G0_9ZZZZ</name>
<dbReference type="PANTHER" id="PTHR12654:SF0">
    <property type="entry name" value="NON-LYSOSOMAL GLUCOSYLCERAMIDASE"/>
    <property type="match status" value="1"/>
</dbReference>
<evidence type="ECO:0000259" key="2">
    <source>
        <dbReference type="Pfam" id="PF12215"/>
    </source>
</evidence>
<accession>A0A381W2G0</accession>
<dbReference type="InterPro" id="IPR024462">
    <property type="entry name" value="GH116_N"/>
</dbReference>
<sequence>MAQSTSWPVLKKYDRHHLARIALPLGGIGTGTVSLGGRGDLRDWEIMNRPAKGFIPGGRFSGAPFFALYARPKKADAVTRLLEGPLEYFEYEGASGSQTSNHGLPRFPDCSFAAAYPFGQVSLSDPNVPVDVRLEAFNPLIPCDADRSGLPVAVLRYVVTNKMDTPLDISVCGTIPNFLGHDGTEGTSKGNQNRFRASDSFHGLYMTSKDVDRTAAQWGTIALATPSGTGISMRTAWKKIGWGSSLLDFWDDFSTDGILEGRKADGDDTPNASLAVKTELAPGERRTVTFLLAWHFPNRYTWTPESPEEGCCEGGACCDDGDRIGNYYTAQYEDAWDVVEKVGPHLNTLETDTVKFVAAFCQTDLPEVVKEAALFNLSTLRSQTCFRTPDGLLFGWEGCNDDAGCCLGSCTHVWNYEQSVAFLFGDLALKMREVEFVHATRDDGMMSFRVSLPIERAQNIAHAAADGQMGCLMKIYRDWQLSGDDDTLHRLLPNIRKALAFCWIPGGWDADQDGVMEGCQHNTMDVEYYGPNPQMNIWYLGALRAAEEMTRYAGDDAFADRCRALYKKGRDWIDKHLFNGEYYEHEIRTPGQANNVAESLQVGMGATDLSSPDYQLGRGCLVDQLVGQYMAHVCGLGYLVDENHVRTTLRSIMKYNLREGLGDH</sequence>
<feature type="domain" description="Glycosyl-hydrolase family 116 catalytic region" evidence="1">
    <location>
        <begin position="466"/>
        <end position="658"/>
    </location>
</feature>
<dbReference type="GO" id="GO:0005975">
    <property type="term" value="P:carbohydrate metabolic process"/>
    <property type="evidence" value="ECO:0007669"/>
    <property type="project" value="InterPro"/>
</dbReference>
<dbReference type="InterPro" id="IPR052566">
    <property type="entry name" value="Non-lysos_glucosylceramidase"/>
</dbReference>
<dbReference type="EMBL" id="UINC01010469">
    <property type="protein sequence ID" value="SVA46551.1"/>
    <property type="molecule type" value="Genomic_DNA"/>
</dbReference>
<feature type="domain" description="Glycosyl-hydrolase family 116 N-terminal" evidence="2">
    <location>
        <begin position="22"/>
        <end position="345"/>
    </location>
</feature>
<protein>
    <recommendedName>
        <fullName evidence="4">Glycosyl-hydrolase family 116 catalytic region domain-containing protein</fullName>
    </recommendedName>
</protein>
<dbReference type="AlphaFoldDB" id="A0A381W2G0"/>
<dbReference type="Pfam" id="PF04685">
    <property type="entry name" value="DUF608"/>
    <property type="match status" value="1"/>
</dbReference>
<evidence type="ECO:0000313" key="3">
    <source>
        <dbReference type="EMBL" id="SVA46551.1"/>
    </source>
</evidence>
<dbReference type="Pfam" id="PF12215">
    <property type="entry name" value="Glyco_hydr_116N"/>
    <property type="match status" value="1"/>
</dbReference>